<gene>
    <name evidence="2" type="primary">yjcC_11</name>
    <name evidence="2" type="ORF">GALL_399680</name>
</gene>
<feature type="domain" description="EAL" evidence="1">
    <location>
        <begin position="342"/>
        <end position="595"/>
    </location>
</feature>
<dbReference type="Gene3D" id="3.20.20.450">
    <property type="entry name" value="EAL domain"/>
    <property type="match status" value="1"/>
</dbReference>
<dbReference type="GO" id="GO:0020037">
    <property type="term" value="F:heme binding"/>
    <property type="evidence" value="ECO:0007669"/>
    <property type="project" value="InterPro"/>
</dbReference>
<dbReference type="SUPFAM" id="SSF55781">
    <property type="entry name" value="GAF domain-like"/>
    <property type="match status" value="1"/>
</dbReference>
<accession>A0A1J5Q3Q0</accession>
<dbReference type="CDD" id="cd01948">
    <property type="entry name" value="EAL"/>
    <property type="match status" value="1"/>
</dbReference>
<dbReference type="InterPro" id="IPR009050">
    <property type="entry name" value="Globin-like_sf"/>
</dbReference>
<dbReference type="PANTHER" id="PTHR33121">
    <property type="entry name" value="CYCLIC DI-GMP PHOSPHODIESTERASE PDEF"/>
    <property type="match status" value="1"/>
</dbReference>
<dbReference type="InterPro" id="IPR001633">
    <property type="entry name" value="EAL_dom"/>
</dbReference>
<sequence>MQDFPDISPDLSIPAAHQQAALESLVAAVQPGLGDVADRFIVRFYDELMARPRFSSVLALLSEQEFDQLRDNQARHLRSLFVQPSEASMRMARHVGRAHALIGIEASWLVEAYGLYSRLLIAQFSGWVDASEREALLTYFVSRLQDELQWQIEGHEAIAKQLDRALTCIDAALLGSHTVSDLLRAILDALESIEGMVAGTIGRPDASGDLQFEQAFGAQFKALYLDRLGSEGVAQTSVRSDLASGQGASGRAWRSREAQYTASYATDQAVAPWKELARTLGIRSAVSIPILDAYGQPLALMDLYSGFPGFFTSPARRVFTLHLQRVMGLALTRYGSPSGVVTYARRQAYVTLLENGGLEMLYQPVVSLETGKPVKFEALARLRRGDGSHVCPADFLPVLGAQDMLRLFSLGLEQALQARQIWAAQGLDIDVSVNMPPVALADARYVEQVERLLHAHALEPQRLTLELLESGDLDTSDRRDLLLARFRATGVRLAEDDLGSGYSSLLRLDSFPFDEVKIDQGLLGGLTKAPRRALDFIQHLTRLAHDLGSAVVVEGLETAGLIEAAVILRADAGQGYGLARPMPASAAVEWTRGFHLAIDRDRPRTALGAYAAHLLWEMKLATLRPWPEFLPIAANDAGAMKTYIQLNGLEGGLLHKAYGQLLDALPGGLDAPVFQRAQQSLHRHLGDLVQAELTAA</sequence>
<dbReference type="GO" id="GO:0071111">
    <property type="term" value="F:cyclic-guanylate-specific phosphodiesterase activity"/>
    <property type="evidence" value="ECO:0007669"/>
    <property type="project" value="InterPro"/>
</dbReference>
<dbReference type="Pfam" id="PF13185">
    <property type="entry name" value="GAF_2"/>
    <property type="match status" value="1"/>
</dbReference>
<protein>
    <submittedName>
        <fullName evidence="2">Putative membrane protein YjcC</fullName>
    </submittedName>
</protein>
<name>A0A1J5Q3Q0_9ZZZZ</name>
<dbReference type="SMART" id="SM00052">
    <property type="entry name" value="EAL"/>
    <property type="match status" value="1"/>
</dbReference>
<dbReference type="PANTHER" id="PTHR33121:SF70">
    <property type="entry name" value="SIGNALING PROTEIN YKOW"/>
    <property type="match status" value="1"/>
</dbReference>
<dbReference type="Pfam" id="PF11563">
    <property type="entry name" value="Protoglobin"/>
    <property type="match status" value="1"/>
</dbReference>
<dbReference type="AlphaFoldDB" id="A0A1J5Q3Q0"/>
<dbReference type="Pfam" id="PF00563">
    <property type="entry name" value="EAL"/>
    <property type="match status" value="1"/>
</dbReference>
<dbReference type="SUPFAM" id="SSF46458">
    <property type="entry name" value="Globin-like"/>
    <property type="match status" value="1"/>
</dbReference>
<dbReference type="InterPro" id="IPR050706">
    <property type="entry name" value="Cyclic-di-GMP_PDE-like"/>
</dbReference>
<dbReference type="SUPFAM" id="SSF141868">
    <property type="entry name" value="EAL domain-like"/>
    <property type="match status" value="1"/>
</dbReference>
<dbReference type="InterPro" id="IPR029016">
    <property type="entry name" value="GAF-like_dom_sf"/>
</dbReference>
<reference evidence="2" key="1">
    <citation type="submission" date="2016-10" db="EMBL/GenBank/DDBJ databases">
        <title>Sequence of Gallionella enrichment culture.</title>
        <authorList>
            <person name="Poehlein A."/>
            <person name="Muehling M."/>
            <person name="Daniel R."/>
        </authorList>
    </citation>
    <scope>NUCLEOTIDE SEQUENCE</scope>
</reference>
<dbReference type="InterPro" id="IPR003018">
    <property type="entry name" value="GAF"/>
</dbReference>
<dbReference type="Gene3D" id="3.30.450.40">
    <property type="match status" value="1"/>
</dbReference>
<dbReference type="Gene3D" id="1.10.490.10">
    <property type="entry name" value="Globins"/>
    <property type="match status" value="1"/>
</dbReference>
<dbReference type="InterPro" id="IPR035919">
    <property type="entry name" value="EAL_sf"/>
</dbReference>
<organism evidence="2">
    <name type="scientific">mine drainage metagenome</name>
    <dbReference type="NCBI Taxonomy" id="410659"/>
    <lineage>
        <taxon>unclassified sequences</taxon>
        <taxon>metagenomes</taxon>
        <taxon>ecological metagenomes</taxon>
    </lineage>
</organism>
<dbReference type="InterPro" id="IPR044398">
    <property type="entry name" value="Globin-sensor_dom"/>
</dbReference>
<dbReference type="EMBL" id="MLJW01001421">
    <property type="protein sequence ID" value="OIQ78329.1"/>
    <property type="molecule type" value="Genomic_DNA"/>
</dbReference>
<evidence type="ECO:0000259" key="1">
    <source>
        <dbReference type="PROSITE" id="PS50883"/>
    </source>
</evidence>
<dbReference type="InterPro" id="IPR012292">
    <property type="entry name" value="Globin/Proto"/>
</dbReference>
<dbReference type="GO" id="GO:0019825">
    <property type="term" value="F:oxygen binding"/>
    <property type="evidence" value="ECO:0007669"/>
    <property type="project" value="InterPro"/>
</dbReference>
<dbReference type="PROSITE" id="PS50883">
    <property type="entry name" value="EAL"/>
    <property type="match status" value="1"/>
</dbReference>
<comment type="caution">
    <text evidence="2">The sequence shown here is derived from an EMBL/GenBank/DDBJ whole genome shotgun (WGS) entry which is preliminary data.</text>
</comment>
<dbReference type="CDD" id="cd14759">
    <property type="entry name" value="GS_GGDEF_2"/>
    <property type="match status" value="1"/>
</dbReference>
<proteinExistence type="predicted"/>
<evidence type="ECO:0000313" key="2">
    <source>
        <dbReference type="EMBL" id="OIQ78329.1"/>
    </source>
</evidence>